<sequence length="64" mass="7020">MATPRDIFGNDDEAVETRLFEFHERHRVCLSTPVTPSAMPATPNTSPTAKQAFTASGTLSWRLG</sequence>
<organism evidence="2 3">
    <name type="scientific">Trichoderma longibrachiatum ATCC 18648</name>
    <dbReference type="NCBI Taxonomy" id="983965"/>
    <lineage>
        <taxon>Eukaryota</taxon>
        <taxon>Fungi</taxon>
        <taxon>Dikarya</taxon>
        <taxon>Ascomycota</taxon>
        <taxon>Pezizomycotina</taxon>
        <taxon>Sordariomycetes</taxon>
        <taxon>Hypocreomycetidae</taxon>
        <taxon>Hypocreales</taxon>
        <taxon>Hypocreaceae</taxon>
        <taxon>Trichoderma</taxon>
    </lineage>
</organism>
<feature type="compositionally biased region" description="Polar residues" evidence="1">
    <location>
        <begin position="42"/>
        <end position="64"/>
    </location>
</feature>
<feature type="region of interest" description="Disordered" evidence="1">
    <location>
        <begin position="33"/>
        <end position="64"/>
    </location>
</feature>
<dbReference type="EMBL" id="KZ679129">
    <property type="protein sequence ID" value="PTB78091.1"/>
    <property type="molecule type" value="Genomic_DNA"/>
</dbReference>
<gene>
    <name evidence="2" type="ORF">M440DRAFT_1184239</name>
</gene>
<evidence type="ECO:0000313" key="2">
    <source>
        <dbReference type="EMBL" id="PTB78091.1"/>
    </source>
</evidence>
<dbReference type="AlphaFoldDB" id="A0A2T4C941"/>
<reference evidence="2 3" key="1">
    <citation type="submission" date="2016-07" db="EMBL/GenBank/DDBJ databases">
        <title>Multiple horizontal gene transfer events from other fungi enriched the ability of initially mycotrophic Trichoderma (Ascomycota) to feed on dead plant biomass.</title>
        <authorList>
            <consortium name="DOE Joint Genome Institute"/>
            <person name="Aerts A."/>
            <person name="Atanasova L."/>
            <person name="Chenthamara K."/>
            <person name="Zhang J."/>
            <person name="Grujic M."/>
            <person name="Henrissat B."/>
            <person name="Kuo A."/>
            <person name="Salamov A."/>
            <person name="Lipzen A."/>
            <person name="Labutti K."/>
            <person name="Barry K."/>
            <person name="Miao Y."/>
            <person name="Rahimi M.J."/>
            <person name="Shen Q."/>
            <person name="Grigoriev I.V."/>
            <person name="Kubicek C.P."/>
            <person name="Druzhinina I.S."/>
        </authorList>
    </citation>
    <scope>NUCLEOTIDE SEQUENCE [LARGE SCALE GENOMIC DNA]</scope>
    <source>
        <strain evidence="2 3">ATCC 18648</strain>
    </source>
</reference>
<proteinExistence type="predicted"/>
<evidence type="ECO:0000256" key="1">
    <source>
        <dbReference type="SAM" id="MobiDB-lite"/>
    </source>
</evidence>
<dbReference type="Proteomes" id="UP000240760">
    <property type="component" value="Unassembled WGS sequence"/>
</dbReference>
<accession>A0A2T4C941</accession>
<protein>
    <submittedName>
        <fullName evidence="2">Uncharacterized protein</fullName>
    </submittedName>
</protein>
<keyword evidence="3" id="KW-1185">Reference proteome</keyword>
<name>A0A2T4C941_TRILO</name>
<evidence type="ECO:0000313" key="3">
    <source>
        <dbReference type="Proteomes" id="UP000240760"/>
    </source>
</evidence>